<dbReference type="RefSeq" id="WP_077547278.1">
    <property type="nucleotide sequence ID" value="NZ_CANLQM010000003.1"/>
</dbReference>
<evidence type="ECO:0000313" key="1">
    <source>
        <dbReference type="EMBL" id="MBB6179334.1"/>
    </source>
</evidence>
<reference evidence="1 2" key="1">
    <citation type="submission" date="2020-08" db="EMBL/GenBank/DDBJ databases">
        <title>Genomic Encyclopedia of Type Strains, Phase IV (KMG-IV): sequencing the most valuable type-strain genomes for metagenomic binning, comparative biology and taxonomic classification.</title>
        <authorList>
            <person name="Goeker M."/>
        </authorList>
    </citation>
    <scope>NUCLEOTIDE SEQUENCE [LARGE SCALE GENOMIC DNA]</scope>
    <source>
        <strain evidence="1 2">DSM 102134</strain>
    </source>
</reference>
<dbReference type="Pfam" id="PF06718">
    <property type="entry name" value="DUF1203"/>
    <property type="match status" value="1"/>
</dbReference>
<evidence type="ECO:0008006" key="3">
    <source>
        <dbReference type="Google" id="ProtNLM"/>
    </source>
</evidence>
<name>A0A7W9YW03_9HYPH</name>
<dbReference type="PIRSF" id="PIRSF034110">
    <property type="entry name" value="DUF1203"/>
    <property type="match status" value="1"/>
</dbReference>
<accession>A0A7W9YW03</accession>
<evidence type="ECO:0000313" key="2">
    <source>
        <dbReference type="Proteomes" id="UP000535501"/>
    </source>
</evidence>
<dbReference type="EMBL" id="JACHEJ010000002">
    <property type="protein sequence ID" value="MBB6179334.1"/>
    <property type="molecule type" value="Genomic_DNA"/>
</dbReference>
<proteinExistence type="predicted"/>
<sequence>MKVVFNAMPTTEAMTLWEGGSDAYGLLPETRTSDGAGYPCRHCLENVDAGEDLLVLAYRPFPTLQPYAETGPIFLHKRPCRRHEASGALPAILTSPDYIVRGYGHDDRIVYGTGAVTPTDQIPERAAELLARPDVAYVHVRSARNNCYQCRIDID</sequence>
<gene>
    <name evidence="1" type="ORF">HNQ75_001288</name>
</gene>
<dbReference type="InterPro" id="IPR009593">
    <property type="entry name" value="DUF1203"/>
</dbReference>
<comment type="caution">
    <text evidence="1">The sequence shown here is derived from an EMBL/GenBank/DDBJ whole genome shotgun (WGS) entry which is preliminary data.</text>
</comment>
<dbReference type="AlphaFoldDB" id="A0A7W9YW03"/>
<dbReference type="Proteomes" id="UP000535501">
    <property type="component" value="Unassembled WGS sequence"/>
</dbReference>
<organism evidence="1 2">
    <name type="scientific">Pseudorhizobium flavum</name>
    <dbReference type="NCBI Taxonomy" id="1335061"/>
    <lineage>
        <taxon>Bacteria</taxon>
        <taxon>Pseudomonadati</taxon>
        <taxon>Pseudomonadota</taxon>
        <taxon>Alphaproteobacteria</taxon>
        <taxon>Hyphomicrobiales</taxon>
        <taxon>Rhizobiaceae</taxon>
        <taxon>Rhizobium/Agrobacterium group</taxon>
        <taxon>Pseudorhizobium</taxon>
    </lineage>
</organism>
<keyword evidence="2" id="KW-1185">Reference proteome</keyword>
<protein>
    <recommendedName>
        <fullName evidence="3">DUF1203 domain-containing protein</fullName>
    </recommendedName>
</protein>